<dbReference type="PANTHER" id="PTHR15407">
    <property type="entry name" value="FUKUTIN-RELATED"/>
    <property type="match status" value="1"/>
</dbReference>
<name>A0A4P6XMS9_9ASCO</name>
<dbReference type="STRING" id="2163413.A0A4P6XMS9"/>
<evidence type="ECO:0000313" key="9">
    <source>
        <dbReference type="Proteomes" id="UP000292447"/>
    </source>
</evidence>
<evidence type="ECO:0000256" key="2">
    <source>
        <dbReference type="ARBA" id="ARBA00022692"/>
    </source>
</evidence>
<evidence type="ECO:0000259" key="7">
    <source>
        <dbReference type="Pfam" id="PF04991"/>
    </source>
</evidence>
<keyword evidence="3 6" id="KW-1133">Transmembrane helix</keyword>
<evidence type="ECO:0000256" key="1">
    <source>
        <dbReference type="ARBA" id="ARBA00004167"/>
    </source>
</evidence>
<organism evidence="8 9">
    <name type="scientific">Metschnikowia aff. pulcherrima</name>
    <dbReference type="NCBI Taxonomy" id="2163413"/>
    <lineage>
        <taxon>Eukaryota</taxon>
        <taxon>Fungi</taxon>
        <taxon>Dikarya</taxon>
        <taxon>Ascomycota</taxon>
        <taxon>Saccharomycotina</taxon>
        <taxon>Pichiomycetes</taxon>
        <taxon>Metschnikowiaceae</taxon>
        <taxon>Metschnikowia</taxon>
    </lineage>
</organism>
<feature type="region of interest" description="Disordered" evidence="5">
    <location>
        <begin position="799"/>
        <end position="819"/>
    </location>
</feature>
<reference evidence="9" key="1">
    <citation type="submission" date="2019-03" db="EMBL/GenBank/DDBJ databases">
        <title>Snf2 controls pulcherriminic acid biosynthesis and connects pigmentation and antifungal activity of the yeast Metschnikowia pulcherrima.</title>
        <authorList>
            <person name="Gore-Lloyd D."/>
            <person name="Sumann I."/>
            <person name="Brachmann A.O."/>
            <person name="Schneeberger K."/>
            <person name="Ortiz-Merino R.A."/>
            <person name="Moreno-Beltran M."/>
            <person name="Schlaefli M."/>
            <person name="Kirner P."/>
            <person name="Santos Kron A."/>
            <person name="Wolfe K.H."/>
            <person name="Piel J."/>
            <person name="Ahrens C.H."/>
            <person name="Henk D."/>
            <person name="Freimoser F.M."/>
        </authorList>
    </citation>
    <scope>NUCLEOTIDE SEQUENCE [LARGE SCALE GENOMIC DNA]</scope>
    <source>
        <strain evidence="9">APC 1.2</strain>
    </source>
</reference>
<keyword evidence="4 6" id="KW-0472">Membrane</keyword>
<dbReference type="InterPro" id="IPR007074">
    <property type="entry name" value="LicD/FKTN/FKRP_NTP_transf"/>
</dbReference>
<comment type="subcellular location">
    <subcellularLocation>
        <location evidence="1">Membrane</location>
        <topology evidence="1">Single-pass membrane protein</topology>
    </subcellularLocation>
</comment>
<keyword evidence="9" id="KW-1185">Reference proteome</keyword>
<evidence type="ECO:0000256" key="6">
    <source>
        <dbReference type="SAM" id="Phobius"/>
    </source>
</evidence>
<dbReference type="GO" id="GO:0016020">
    <property type="term" value="C:membrane"/>
    <property type="evidence" value="ECO:0007669"/>
    <property type="project" value="UniProtKB-SubCell"/>
</dbReference>
<dbReference type="AlphaFoldDB" id="A0A4P6XMS9"/>
<evidence type="ECO:0000256" key="4">
    <source>
        <dbReference type="ARBA" id="ARBA00023136"/>
    </source>
</evidence>
<protein>
    <submittedName>
        <fullName evidence="8">LicD family protein</fullName>
    </submittedName>
</protein>
<feature type="transmembrane region" description="Helical" evidence="6">
    <location>
        <begin position="7"/>
        <end position="26"/>
    </location>
</feature>
<feature type="domain" description="LicD/FKTN/FKRP nucleotidyltransferase" evidence="7">
    <location>
        <begin position="428"/>
        <end position="539"/>
    </location>
</feature>
<dbReference type="EMBL" id="CP034458">
    <property type="protein sequence ID" value="QBM88590.1"/>
    <property type="molecule type" value="Genomic_DNA"/>
</dbReference>
<feature type="domain" description="LicD/FKTN/FKRP nucleotidyltransferase" evidence="7">
    <location>
        <begin position="572"/>
        <end position="618"/>
    </location>
</feature>
<accession>A0A4P6XMS9</accession>
<gene>
    <name evidence="8" type="primary">MPUL0C05620</name>
    <name evidence="8" type="ORF">METSCH_C05620</name>
</gene>
<evidence type="ECO:0000313" key="8">
    <source>
        <dbReference type="EMBL" id="QBM88590.1"/>
    </source>
</evidence>
<evidence type="ECO:0000256" key="5">
    <source>
        <dbReference type="SAM" id="MobiDB-lite"/>
    </source>
</evidence>
<dbReference type="Pfam" id="PF04991">
    <property type="entry name" value="LicD"/>
    <property type="match status" value="2"/>
</dbReference>
<keyword evidence="2 6" id="KW-0812">Transmembrane</keyword>
<dbReference type="InterPro" id="IPR009644">
    <property type="entry name" value="FKTN/MNN4/W02B3.4-1"/>
</dbReference>
<proteinExistence type="predicted"/>
<dbReference type="GO" id="GO:0009100">
    <property type="term" value="P:glycoprotein metabolic process"/>
    <property type="evidence" value="ECO:0007669"/>
    <property type="project" value="UniProtKB-ARBA"/>
</dbReference>
<evidence type="ECO:0000256" key="3">
    <source>
        <dbReference type="ARBA" id="ARBA00022989"/>
    </source>
</evidence>
<dbReference type="Proteomes" id="UP000292447">
    <property type="component" value="Chromosome III"/>
</dbReference>
<dbReference type="PANTHER" id="PTHR15407:SF28">
    <property type="entry name" value="RIBITOL-5-PHOSPHATE TRANSFERASE FKTN"/>
    <property type="match status" value="1"/>
</dbReference>
<sequence length="819" mass="93468">MRRSRCVYVAAVTVLVYVIIFSVLSYESTVRPLFSATFMELNLDFSGLRLIFELQDSYSFDTWADAIFRKKLHDGKNDATLKMAKYAVDGPESTTDTVELPSFLTKEDVNPHVFPHEPRLTLGILLGDLNAQIEANAGVDDLQIRSFHWADWTDISLLDKKMLSIGDSQLSCDLLEPQKLELNSRQKDLLVDPKKYCFNDADIMVLLAKHAKNPALGPYLKKITEQPFKTGLHVYRCPKRASQRIRKLAAVSYLHDFMPAPMAVHFLIPTAPQQVSPLHVHVNQDAANRIRLLDTPTAASVAKKGATLDLRKELANIAAKMAPERILPSYSREITHDDFVDKLQDIVDLLSQKGDLSPQDNMYLDSLKYSLSTDKPTKYFYEALLVSSERQWASGGHYDWRFFKGLKTHADIHLPLLHGLILAWLRFTNANGITTWIAHGSLLGWYWNGLSFPWDADYDVQVPISDLHKLSRRYNQTVVVDFGADEKEVRLGRYFLDCGTWISHRDPGNGLNNIDARFIDMDSGLYIDITALAVSKTPAPARYDKGFPKQLQRPENYMNLPPNPKAELARNTATQLYNCRNKHFLSLLEISPLRLTVMEGVPAYIPNNFTEILQAEYGSKGIGAQKFRQYAFLPRLRLWANARLIAKYTREKKVDAQNVKLGLHAKTALEIVDTLSIFTFSDQDYLELMAAEKDLLFEYLVSKDKTALHQQEMELLLQGKSTEEILLKDSEFGPQLKELRPDVSKYLAVRTGKLYTQKMDEYVEMYQAFKEGKELASREEDKEPETLQEQRNAVRMQTFQEANDPRRTRPDPLANILGF</sequence>